<dbReference type="RefSeq" id="WP_268045950.1">
    <property type="nucleotide sequence ID" value="NZ_CP104064.1"/>
</dbReference>
<evidence type="ECO:0000313" key="3">
    <source>
        <dbReference type="Proteomes" id="UP001164803"/>
    </source>
</evidence>
<sequence length="128" mass="15104">MTDDARVLTNAEIDFWEERRSTGLTKHLVATIRDLQRQVADLQQERDIWTERLRHYEASAFDIQEIADRLQSQRDAYKAALERYNEAADRFIDKVDQGLAKSKETYNDLYDARRQASEALTKYDEENT</sequence>
<reference evidence="2" key="1">
    <citation type="submission" date="2022-08" db="EMBL/GenBank/DDBJ databases">
        <title>Alicyclobacillus dauci DSM2870, complete genome.</title>
        <authorList>
            <person name="Wang Q."/>
            <person name="Cai R."/>
            <person name="Wang Z."/>
        </authorList>
    </citation>
    <scope>NUCLEOTIDE SEQUENCE</scope>
    <source>
        <strain evidence="2">DSM 28700</strain>
    </source>
</reference>
<gene>
    <name evidence="2" type="ORF">NZD86_07870</name>
</gene>
<accession>A0ABY6Z810</accession>
<keyword evidence="3" id="KW-1185">Reference proteome</keyword>
<feature type="coiled-coil region" evidence="1">
    <location>
        <begin position="25"/>
        <end position="94"/>
    </location>
</feature>
<evidence type="ECO:0000256" key="1">
    <source>
        <dbReference type="SAM" id="Coils"/>
    </source>
</evidence>
<name>A0ABY6Z810_9BACL</name>
<dbReference type="Proteomes" id="UP001164803">
    <property type="component" value="Chromosome"/>
</dbReference>
<dbReference type="EMBL" id="CP104064">
    <property type="protein sequence ID" value="WAH38384.1"/>
    <property type="molecule type" value="Genomic_DNA"/>
</dbReference>
<evidence type="ECO:0000313" key="2">
    <source>
        <dbReference type="EMBL" id="WAH38384.1"/>
    </source>
</evidence>
<keyword evidence="1" id="KW-0175">Coiled coil</keyword>
<proteinExistence type="predicted"/>
<organism evidence="2 3">
    <name type="scientific">Alicyclobacillus dauci</name>
    <dbReference type="NCBI Taxonomy" id="1475485"/>
    <lineage>
        <taxon>Bacteria</taxon>
        <taxon>Bacillati</taxon>
        <taxon>Bacillota</taxon>
        <taxon>Bacilli</taxon>
        <taxon>Bacillales</taxon>
        <taxon>Alicyclobacillaceae</taxon>
        <taxon>Alicyclobacillus</taxon>
    </lineage>
</organism>
<protein>
    <submittedName>
        <fullName evidence="2">Uncharacterized protein</fullName>
    </submittedName>
</protein>